<evidence type="ECO:0000259" key="3">
    <source>
        <dbReference type="SMART" id="SM00703"/>
    </source>
</evidence>
<dbReference type="InterPro" id="IPR002656">
    <property type="entry name" value="Acyl_transf_3_dom"/>
</dbReference>
<organism evidence="4 5">
    <name type="scientific">Tigriopus californicus</name>
    <name type="common">Marine copepod</name>
    <dbReference type="NCBI Taxonomy" id="6832"/>
    <lineage>
        <taxon>Eukaryota</taxon>
        <taxon>Metazoa</taxon>
        <taxon>Ecdysozoa</taxon>
        <taxon>Arthropoda</taxon>
        <taxon>Crustacea</taxon>
        <taxon>Multicrustacea</taxon>
        <taxon>Hexanauplia</taxon>
        <taxon>Copepoda</taxon>
        <taxon>Harpacticoida</taxon>
        <taxon>Harpacticidae</taxon>
        <taxon>Tigriopus</taxon>
    </lineage>
</organism>
<feature type="transmembrane region" description="Helical" evidence="1">
    <location>
        <begin position="497"/>
        <end position="520"/>
    </location>
</feature>
<dbReference type="PANTHER" id="PTHR11161:SF0">
    <property type="entry name" value="O-ACYLTRANSFERASE LIKE PROTEIN"/>
    <property type="match status" value="1"/>
</dbReference>
<dbReference type="Pfam" id="PF20146">
    <property type="entry name" value="NRF"/>
    <property type="match status" value="1"/>
</dbReference>
<dbReference type="AlphaFoldDB" id="A0A553PCQ8"/>
<dbReference type="PANTHER" id="PTHR11161">
    <property type="entry name" value="O-ACYLTRANSFERASE"/>
    <property type="match status" value="1"/>
</dbReference>
<accession>A0A553PCQ8</accession>
<dbReference type="GO" id="GO:0016747">
    <property type="term" value="F:acyltransferase activity, transferring groups other than amino-acyl groups"/>
    <property type="evidence" value="ECO:0007669"/>
    <property type="project" value="InterPro"/>
</dbReference>
<keyword evidence="5" id="KW-1185">Reference proteome</keyword>
<evidence type="ECO:0000313" key="5">
    <source>
        <dbReference type="Proteomes" id="UP000318571"/>
    </source>
</evidence>
<comment type="caution">
    <text evidence="4">The sequence shown here is derived from an EMBL/GenBank/DDBJ whole genome shotgun (WGS) entry which is preliminary data.</text>
</comment>
<dbReference type="Proteomes" id="UP000318571">
    <property type="component" value="Chromosome 2"/>
</dbReference>
<gene>
    <name evidence="4" type="ORF">TCAL_07497</name>
</gene>
<feature type="chain" id="PRO_5022122631" description="Nose resistant-to-fluoxetine protein N-terminal domain-containing protein" evidence="2">
    <location>
        <begin position="32"/>
        <end position="530"/>
    </location>
</feature>
<name>A0A553PCQ8_TIGCA</name>
<dbReference type="OMA" id="NANDAMQ"/>
<keyword evidence="2" id="KW-0732">Signal</keyword>
<sequence>DRAAECLSHFKMKRSHIWILFLLVEVNSCFSFNFEPPRISFDYEDFAYKFTTSDFKGEIEEFVSEKCLGDLTTFVERLLNPIGSLEPGSGGRWPLKMWDAMGKYPTDGFFTQGNFISPGSPSSCVEVEAIFDTASSKGQFAGKYCYVTMLSVNQSSSTMPILDDVLRERHTRGLNLISPSGAAFLNVPEARALLGGGLGKFGICLPDSCSFPDIENLLGLYSLTLSSLDELFIMSPQNCIENQSDKAFETGDILFLIIISIFLALVALGTLYDWIHRWQKDTSLAPTDNWIVGFSLQYNCSKLFRVTEASRGEDHLSCLDGIRFLSMSWVLLSHAYSSCLGLPLKNMFHVGDEFVEPFLFRTILNGYVCVDSFFVLSGVLTAYLTFKELDRNEGWMNVPLFYIHRYIRLTGVYAMMIFFSATVYKYLDIGPLNNVEFEVQMCKDVWYSNLLYYNIFVFEQGFCLGHTWFLTNDFYFFLLSPLLTIPMWWITKKSKRIWALVYPLIWLAIFTIIIAVLAYAKDWPLSSLVE</sequence>
<dbReference type="EMBL" id="VCGU01000005">
    <property type="protein sequence ID" value="TRY75469.1"/>
    <property type="molecule type" value="Genomic_DNA"/>
</dbReference>
<feature type="signal peptide" evidence="2">
    <location>
        <begin position="1"/>
        <end position="31"/>
    </location>
</feature>
<keyword evidence="1" id="KW-0812">Transmembrane</keyword>
<feature type="transmembrane region" description="Helical" evidence="1">
    <location>
        <begin position="406"/>
        <end position="427"/>
    </location>
</feature>
<evidence type="ECO:0000313" key="4">
    <source>
        <dbReference type="EMBL" id="TRY75469.1"/>
    </source>
</evidence>
<feature type="transmembrane region" description="Helical" evidence="1">
    <location>
        <begin position="253"/>
        <end position="275"/>
    </location>
</feature>
<feature type="domain" description="Nose resistant-to-fluoxetine protein N-terminal" evidence="3">
    <location>
        <begin position="64"/>
        <end position="241"/>
    </location>
</feature>
<feature type="non-terminal residue" evidence="4">
    <location>
        <position position="1"/>
    </location>
</feature>
<evidence type="ECO:0000256" key="1">
    <source>
        <dbReference type="SAM" id="Phobius"/>
    </source>
</evidence>
<dbReference type="SMART" id="SM00703">
    <property type="entry name" value="NRF"/>
    <property type="match status" value="1"/>
</dbReference>
<evidence type="ECO:0000256" key="2">
    <source>
        <dbReference type="SAM" id="SignalP"/>
    </source>
</evidence>
<proteinExistence type="predicted"/>
<reference evidence="4 5" key="1">
    <citation type="journal article" date="2018" name="Nat. Ecol. Evol.">
        <title>Genomic signatures of mitonuclear coevolution across populations of Tigriopus californicus.</title>
        <authorList>
            <person name="Barreto F.S."/>
            <person name="Watson E.T."/>
            <person name="Lima T.G."/>
            <person name="Willett C.S."/>
            <person name="Edmands S."/>
            <person name="Li W."/>
            <person name="Burton R.S."/>
        </authorList>
    </citation>
    <scope>NUCLEOTIDE SEQUENCE [LARGE SCALE GENOMIC DNA]</scope>
    <source>
        <strain evidence="4 5">San Diego</strain>
    </source>
</reference>
<keyword evidence="1" id="KW-1133">Transmembrane helix</keyword>
<feature type="transmembrane region" description="Helical" evidence="1">
    <location>
        <begin position="364"/>
        <end position="386"/>
    </location>
</feature>
<dbReference type="InterPro" id="IPR052728">
    <property type="entry name" value="O2_lipid_transport_reg"/>
</dbReference>
<protein>
    <recommendedName>
        <fullName evidence="3">Nose resistant-to-fluoxetine protein N-terminal domain-containing protein</fullName>
    </recommendedName>
</protein>
<keyword evidence="1" id="KW-0472">Membrane</keyword>
<dbReference type="InterPro" id="IPR006621">
    <property type="entry name" value="Nose-resist-to-fluoxetine_N"/>
</dbReference>
<dbReference type="Pfam" id="PF01757">
    <property type="entry name" value="Acyl_transf_3"/>
    <property type="match status" value="1"/>
</dbReference>
<feature type="transmembrane region" description="Helical" evidence="1">
    <location>
        <begin position="474"/>
        <end position="490"/>
    </location>
</feature>